<evidence type="ECO:0000256" key="1">
    <source>
        <dbReference type="ARBA" id="ARBA00010254"/>
    </source>
</evidence>
<keyword evidence="3 4" id="KW-0687">Ribonucleoprotein</keyword>
<dbReference type="GO" id="GO:0019843">
    <property type="term" value="F:rRNA binding"/>
    <property type="evidence" value="ECO:0007669"/>
    <property type="project" value="UniProtKB-KW"/>
</dbReference>
<dbReference type="PANTHER" id="PTHR10744">
    <property type="entry name" value="40S RIBOSOMAL PROTEIN S11 FAMILY MEMBER"/>
    <property type="match status" value="1"/>
</dbReference>
<gene>
    <name evidence="6" type="ORF">A3K55_01010</name>
</gene>
<dbReference type="PRINTS" id="PR00973">
    <property type="entry name" value="RIBOSOMALS17"/>
</dbReference>
<organism evidence="6 7">
    <name type="scientific">Candidatus Shapirobacteria bacterium RBG_13_44_7</name>
    <dbReference type="NCBI Taxonomy" id="1802149"/>
    <lineage>
        <taxon>Bacteria</taxon>
        <taxon>Candidatus Shapironibacteriota</taxon>
    </lineage>
</organism>
<evidence type="ECO:0000256" key="2">
    <source>
        <dbReference type="ARBA" id="ARBA00022980"/>
    </source>
</evidence>
<accession>A0A1F7SIE9</accession>
<dbReference type="GO" id="GO:0022627">
    <property type="term" value="C:cytosolic small ribosomal subunit"/>
    <property type="evidence" value="ECO:0007669"/>
    <property type="project" value="TreeGrafter"/>
</dbReference>
<comment type="function">
    <text evidence="5">One of the primary rRNA binding proteins, it binds specifically to the 5'-end of 16S ribosomal.</text>
</comment>
<dbReference type="EMBL" id="MGDJ01000016">
    <property type="protein sequence ID" value="OGL53552.1"/>
    <property type="molecule type" value="Genomic_DNA"/>
</dbReference>
<dbReference type="SUPFAM" id="SSF50249">
    <property type="entry name" value="Nucleic acid-binding proteins"/>
    <property type="match status" value="1"/>
</dbReference>
<comment type="similarity">
    <text evidence="1 4">Belongs to the universal ribosomal protein uS17 family.</text>
</comment>
<dbReference type="GO" id="GO:0006412">
    <property type="term" value="P:translation"/>
    <property type="evidence" value="ECO:0007669"/>
    <property type="project" value="InterPro"/>
</dbReference>
<evidence type="ECO:0000256" key="5">
    <source>
        <dbReference type="RuleBase" id="RU003873"/>
    </source>
</evidence>
<sequence length="87" mass="10079">MNQNQINKGKTFIGNVVSDKMIGTIVVALEYQRRHPIYKKITKKSKKLYAENNLQAHLGDTVKLREVRPLSKLKRFTTLEIIKKNTP</sequence>
<keyword evidence="2 4" id="KW-0689">Ribosomal protein</keyword>
<dbReference type="Gene3D" id="2.40.50.140">
    <property type="entry name" value="Nucleic acid-binding proteins"/>
    <property type="match status" value="1"/>
</dbReference>
<dbReference type="InterPro" id="IPR012340">
    <property type="entry name" value="NA-bd_OB-fold"/>
</dbReference>
<evidence type="ECO:0000313" key="6">
    <source>
        <dbReference type="EMBL" id="OGL53552.1"/>
    </source>
</evidence>
<dbReference type="AlphaFoldDB" id="A0A1F7SIE9"/>
<dbReference type="InterPro" id="IPR000266">
    <property type="entry name" value="Ribosomal_uS17"/>
</dbReference>
<evidence type="ECO:0000256" key="3">
    <source>
        <dbReference type="ARBA" id="ARBA00023274"/>
    </source>
</evidence>
<dbReference type="CDD" id="cd00364">
    <property type="entry name" value="Ribosomal_uS17"/>
    <property type="match status" value="1"/>
</dbReference>
<dbReference type="InterPro" id="IPR019979">
    <property type="entry name" value="Ribosomal_uS17_CS"/>
</dbReference>
<dbReference type="Pfam" id="PF00366">
    <property type="entry name" value="Ribosomal_S17"/>
    <property type="match status" value="1"/>
</dbReference>
<keyword evidence="5" id="KW-0699">rRNA-binding</keyword>
<dbReference type="Proteomes" id="UP000185874">
    <property type="component" value="Unassembled WGS sequence"/>
</dbReference>
<evidence type="ECO:0000256" key="4">
    <source>
        <dbReference type="RuleBase" id="RU003872"/>
    </source>
</evidence>
<dbReference type="GO" id="GO:0003735">
    <property type="term" value="F:structural constituent of ribosome"/>
    <property type="evidence" value="ECO:0007669"/>
    <property type="project" value="InterPro"/>
</dbReference>
<keyword evidence="5" id="KW-0694">RNA-binding</keyword>
<dbReference type="PROSITE" id="PS00056">
    <property type="entry name" value="RIBOSOMAL_S17"/>
    <property type="match status" value="1"/>
</dbReference>
<comment type="caution">
    <text evidence="6">The sequence shown here is derived from an EMBL/GenBank/DDBJ whole genome shotgun (WGS) entry which is preliminary data.</text>
</comment>
<evidence type="ECO:0000313" key="7">
    <source>
        <dbReference type="Proteomes" id="UP000185874"/>
    </source>
</evidence>
<proteinExistence type="inferred from homology"/>
<protein>
    <recommendedName>
        <fullName evidence="5">30S ribosomal protein S17</fullName>
    </recommendedName>
</protein>
<name>A0A1F7SIE9_9BACT</name>
<dbReference type="PANTHER" id="PTHR10744:SF1">
    <property type="entry name" value="SMALL RIBOSOMAL SUBUNIT PROTEIN US17M"/>
    <property type="match status" value="1"/>
</dbReference>
<dbReference type="NCBIfam" id="NF004123">
    <property type="entry name" value="PRK05610.1"/>
    <property type="match status" value="1"/>
</dbReference>
<reference evidence="6 7" key="1">
    <citation type="journal article" date="2016" name="Nat. Commun.">
        <title>Thousands of microbial genomes shed light on interconnected biogeochemical processes in an aquifer system.</title>
        <authorList>
            <person name="Anantharaman K."/>
            <person name="Brown C.T."/>
            <person name="Hug L.A."/>
            <person name="Sharon I."/>
            <person name="Castelle C.J."/>
            <person name="Probst A.J."/>
            <person name="Thomas B.C."/>
            <person name="Singh A."/>
            <person name="Wilkins M.J."/>
            <person name="Karaoz U."/>
            <person name="Brodie E.L."/>
            <person name="Williams K.H."/>
            <person name="Hubbard S.S."/>
            <person name="Banfield J.F."/>
        </authorList>
    </citation>
    <scope>NUCLEOTIDE SEQUENCE [LARGE SCALE GENOMIC DNA]</scope>
</reference>